<evidence type="ECO:0000313" key="5">
    <source>
        <dbReference type="Proteomes" id="UP001216638"/>
    </source>
</evidence>
<evidence type="ECO:0000256" key="2">
    <source>
        <dbReference type="ARBA" id="ARBA00022448"/>
    </source>
</evidence>
<accession>A0AAF0IQD5</accession>
<dbReference type="InterPro" id="IPR036388">
    <property type="entry name" value="WH-like_DNA-bd_sf"/>
</dbReference>
<dbReference type="GO" id="GO:0005198">
    <property type="term" value="F:structural molecule activity"/>
    <property type="evidence" value="ECO:0007669"/>
    <property type="project" value="TreeGrafter"/>
</dbReference>
<dbReference type="PANTHER" id="PTHR13149:SF0">
    <property type="entry name" value="VACUOLAR PROTEIN-SORTING-ASSOCIATED PROTEIN 25"/>
    <property type="match status" value="1"/>
</dbReference>
<dbReference type="PANTHER" id="PTHR13149">
    <property type="entry name" value="VACUOLAR PROTEIN SORTING-ASSOCIATED PROTEIN VPS25"/>
    <property type="match status" value="1"/>
</dbReference>
<comment type="similarity">
    <text evidence="1">Belongs to the VPS25 family.</text>
</comment>
<keyword evidence="2" id="KW-0813">Transport</keyword>
<dbReference type="InterPro" id="IPR008570">
    <property type="entry name" value="ESCRT-II_cplx_Vps25-sub"/>
</dbReference>
<dbReference type="GO" id="GO:0043328">
    <property type="term" value="P:protein transport to vacuole involved in ubiquitin-dependent protein catabolic process via the multivesicular body sorting pathway"/>
    <property type="evidence" value="ECO:0007669"/>
    <property type="project" value="TreeGrafter"/>
</dbReference>
<evidence type="ECO:0000313" key="4">
    <source>
        <dbReference type="EMBL" id="WFC96000.1"/>
    </source>
</evidence>
<organism evidence="4 5">
    <name type="scientific">Malassezia brasiliensis</name>
    <dbReference type="NCBI Taxonomy" id="1821822"/>
    <lineage>
        <taxon>Eukaryota</taxon>
        <taxon>Fungi</taxon>
        <taxon>Dikarya</taxon>
        <taxon>Basidiomycota</taxon>
        <taxon>Ustilaginomycotina</taxon>
        <taxon>Malasseziomycetes</taxon>
        <taxon>Malasseziales</taxon>
        <taxon>Malasseziaceae</taxon>
        <taxon>Malassezia</taxon>
    </lineage>
</organism>
<dbReference type="GO" id="GO:0000814">
    <property type="term" value="C:ESCRT II complex"/>
    <property type="evidence" value="ECO:0007669"/>
    <property type="project" value="InterPro"/>
</dbReference>
<evidence type="ECO:0000256" key="3">
    <source>
        <dbReference type="ARBA" id="ARBA00022927"/>
    </source>
</evidence>
<dbReference type="Proteomes" id="UP001216638">
    <property type="component" value="Chromosome 3"/>
</dbReference>
<dbReference type="AlphaFoldDB" id="A0AAF0IQD5"/>
<reference evidence="4" key="1">
    <citation type="submission" date="2023-03" db="EMBL/GenBank/DDBJ databases">
        <title>Mating type loci evolution in Malassezia.</title>
        <authorList>
            <person name="Coelho M.A."/>
        </authorList>
    </citation>
    <scope>NUCLEOTIDE SEQUENCE</scope>
    <source>
        <strain evidence="4">CBS 14135</strain>
    </source>
</reference>
<dbReference type="Gene3D" id="1.10.10.10">
    <property type="entry name" value="Winged helix-like DNA-binding domain superfamily/Winged helix DNA-binding domain"/>
    <property type="match status" value="1"/>
</dbReference>
<evidence type="ECO:0008006" key="6">
    <source>
        <dbReference type="Google" id="ProtNLM"/>
    </source>
</evidence>
<protein>
    <recommendedName>
        <fullName evidence="6">ESCRT-II complex subunit VPS25</fullName>
    </recommendedName>
</protein>
<gene>
    <name evidence="4" type="ORF">MBRA1_002656</name>
</gene>
<dbReference type="EMBL" id="CP119953">
    <property type="protein sequence ID" value="WFC96000.1"/>
    <property type="molecule type" value="Genomic_DNA"/>
</dbReference>
<dbReference type="Gene3D" id="1.10.10.570">
    <property type="entry name" value="Winged helix' DNA-binding domain. Chain C. Domain 1"/>
    <property type="match status" value="1"/>
</dbReference>
<sequence>MAEGDGGRFVFPAEHQFPPFYTLQPNVQTASVQVDMWAQLVLAYCAHESRFWLDAAGAWERTSPLFCNRTLDRALSPAMIRIVLAHLVKQRHAIYHPPLPRGIRPPELDSIVPSRSTQAQSVSTASRPALSSPEEAACNVVLVLWRSPEAWGDALYQWICDTGQNKSILTLHELAQGDFVARHRLPPVLLRMALQTQVRKERAQVFSVTADRWGSLLNQDLLAQATDESMAQLGVKFV</sequence>
<name>A0AAF0IQD5_9BASI</name>
<keyword evidence="3" id="KW-0653">Protein transport</keyword>
<dbReference type="SUPFAM" id="SSF46785">
    <property type="entry name" value="Winged helix' DNA-binding domain"/>
    <property type="match status" value="2"/>
</dbReference>
<evidence type="ECO:0000256" key="1">
    <source>
        <dbReference type="ARBA" id="ARBA00009674"/>
    </source>
</evidence>
<dbReference type="Pfam" id="PF05871">
    <property type="entry name" value="ESCRT-II"/>
    <property type="match status" value="1"/>
</dbReference>
<keyword evidence="5" id="KW-1185">Reference proteome</keyword>
<dbReference type="GO" id="GO:0042803">
    <property type="term" value="F:protein homodimerization activity"/>
    <property type="evidence" value="ECO:0007669"/>
    <property type="project" value="TreeGrafter"/>
</dbReference>
<dbReference type="InterPro" id="IPR036390">
    <property type="entry name" value="WH_DNA-bd_sf"/>
</dbReference>
<proteinExistence type="inferred from homology"/>
<dbReference type="InterPro" id="IPR014041">
    <property type="entry name" value="ESCRT-II_cplx_Vps25-sub_N"/>
</dbReference>